<dbReference type="OrthoDB" id="3401206at2"/>
<name>A0A1G6I8U7_9MICO</name>
<organism evidence="2 3">
    <name type="scientific">Microbacterium enclense</name>
    <dbReference type="NCBI Taxonomy" id="993073"/>
    <lineage>
        <taxon>Bacteria</taxon>
        <taxon>Bacillati</taxon>
        <taxon>Actinomycetota</taxon>
        <taxon>Actinomycetes</taxon>
        <taxon>Micrococcales</taxon>
        <taxon>Microbacteriaceae</taxon>
        <taxon>Microbacterium</taxon>
    </lineage>
</organism>
<proteinExistence type="predicted"/>
<dbReference type="AlphaFoldDB" id="A0A1G6I8U7"/>
<dbReference type="STRING" id="993073.AS029_05885"/>
<protein>
    <submittedName>
        <fullName evidence="2">Immunity protein 35</fullName>
    </submittedName>
</protein>
<gene>
    <name evidence="2" type="ORF">SAMN05216418_1433</name>
</gene>
<dbReference type="EMBL" id="FMYG01000003">
    <property type="protein sequence ID" value="SDC02914.1"/>
    <property type="molecule type" value="Genomic_DNA"/>
</dbReference>
<accession>A0A1G6I8U7</accession>
<dbReference type="InterPro" id="IPR029082">
    <property type="entry name" value="Imm35"/>
</dbReference>
<sequence>MIDEAGAREIVREALRGAEEHGMPRCVLVGETLDYGSWWVQGYQSEAFADHGDVFQALTGNGPYVVPKDGGAVFTLSSAEPVDEQMDRLRRAT</sequence>
<dbReference type="RefSeq" id="WP_058231680.1">
    <property type="nucleotide sequence ID" value="NZ_FMYG01000003.1"/>
</dbReference>
<feature type="domain" description="Immunity protein 35" evidence="1">
    <location>
        <begin position="7"/>
        <end position="85"/>
    </location>
</feature>
<dbReference type="Pfam" id="PF15567">
    <property type="entry name" value="Imm35"/>
    <property type="match status" value="1"/>
</dbReference>
<evidence type="ECO:0000313" key="3">
    <source>
        <dbReference type="Proteomes" id="UP000183203"/>
    </source>
</evidence>
<evidence type="ECO:0000259" key="1">
    <source>
        <dbReference type="Pfam" id="PF15567"/>
    </source>
</evidence>
<dbReference type="Proteomes" id="UP000183203">
    <property type="component" value="Unassembled WGS sequence"/>
</dbReference>
<evidence type="ECO:0000313" key="2">
    <source>
        <dbReference type="EMBL" id="SDC02914.1"/>
    </source>
</evidence>
<reference evidence="2 3" key="1">
    <citation type="submission" date="2016-09" db="EMBL/GenBank/DDBJ databases">
        <authorList>
            <person name="Capua I."/>
            <person name="De Benedictis P."/>
            <person name="Joannis T."/>
            <person name="Lombin L.H."/>
            <person name="Cattoli G."/>
        </authorList>
    </citation>
    <scope>NUCLEOTIDE SEQUENCE [LARGE SCALE GENOMIC DNA]</scope>
    <source>
        <strain evidence="2 3">NIO-1002</strain>
    </source>
</reference>